<gene>
    <name evidence="1" type="ORF">Nepgr_017066</name>
</gene>
<proteinExistence type="predicted"/>
<accession>A0AAD3XT23</accession>
<protein>
    <submittedName>
        <fullName evidence="1">Uncharacterized protein</fullName>
    </submittedName>
</protein>
<evidence type="ECO:0000313" key="2">
    <source>
        <dbReference type="Proteomes" id="UP001279734"/>
    </source>
</evidence>
<organism evidence="1 2">
    <name type="scientific">Nepenthes gracilis</name>
    <name type="common">Slender pitcher plant</name>
    <dbReference type="NCBI Taxonomy" id="150966"/>
    <lineage>
        <taxon>Eukaryota</taxon>
        <taxon>Viridiplantae</taxon>
        <taxon>Streptophyta</taxon>
        <taxon>Embryophyta</taxon>
        <taxon>Tracheophyta</taxon>
        <taxon>Spermatophyta</taxon>
        <taxon>Magnoliopsida</taxon>
        <taxon>eudicotyledons</taxon>
        <taxon>Gunneridae</taxon>
        <taxon>Pentapetalae</taxon>
        <taxon>Caryophyllales</taxon>
        <taxon>Nepenthaceae</taxon>
        <taxon>Nepenthes</taxon>
    </lineage>
</organism>
<reference evidence="1" key="1">
    <citation type="submission" date="2023-05" db="EMBL/GenBank/DDBJ databases">
        <title>Nepenthes gracilis genome sequencing.</title>
        <authorList>
            <person name="Fukushima K."/>
        </authorList>
    </citation>
    <scope>NUCLEOTIDE SEQUENCE</scope>
    <source>
        <strain evidence="1">SING2019-196</strain>
    </source>
</reference>
<dbReference type="PANTHER" id="PTHR34197:SF3">
    <property type="entry name" value="DUF740 FAMILY PROTEIN"/>
    <property type="match status" value="1"/>
</dbReference>
<name>A0AAD3XT23_NEPGR</name>
<dbReference type="AlphaFoldDB" id="A0AAD3XT23"/>
<dbReference type="Proteomes" id="UP001279734">
    <property type="component" value="Unassembled WGS sequence"/>
</dbReference>
<dbReference type="EMBL" id="BSYO01000015">
    <property type="protein sequence ID" value="GMH15225.1"/>
    <property type="molecule type" value="Genomic_DNA"/>
</dbReference>
<dbReference type="PANTHER" id="PTHR34197">
    <property type="entry name" value="OS04G0591300 PROTEIN"/>
    <property type="match status" value="1"/>
</dbReference>
<comment type="caution">
    <text evidence="1">The sequence shown here is derived from an EMBL/GenBank/DDBJ whole genome shotgun (WGS) entry which is preliminary data.</text>
</comment>
<evidence type="ECO:0000313" key="1">
    <source>
        <dbReference type="EMBL" id="GMH15225.1"/>
    </source>
</evidence>
<keyword evidence="2" id="KW-1185">Reference proteome</keyword>
<sequence length="328" mass="36205">MKERGKELEAYGNGGNCIEENFSASDFPCERHPSSISAGICAYCLRDRLMELVCPECGEQRLSSCSCSEISSNPNSCGTAEIGSVGRISFLIENEKGEALHQISNPKPQQKAEAEVVYLKRSNSSCVDVKNRNGFWKIVKIFSRKREKCGINCEKNDDKSEIWASDCLGVSRSRSLCSFRGAGLYDTEENGGLVVSSAARASSVSGGLTMESAKRSCFSESEARISNFGSEKDVSALPIASSTKNFFSLKESQFSCDDDPGFIDLKLELSSESKPELSALKRGGELLGNESGASFGKNNMSERELRKYRKSHKVWRWFYRRKSKLGEL</sequence>